<dbReference type="PANTHER" id="PTHR33048:SF47">
    <property type="entry name" value="INTEGRAL MEMBRANE PROTEIN-RELATED"/>
    <property type="match status" value="1"/>
</dbReference>
<evidence type="ECO:0000313" key="8">
    <source>
        <dbReference type="EMBL" id="KAF1941000.1"/>
    </source>
</evidence>
<protein>
    <recommendedName>
        <fullName evidence="7">Rhodopsin domain-containing protein</fullName>
    </recommendedName>
</protein>
<name>A0A6A5SMS8_9PLEO</name>
<evidence type="ECO:0000256" key="4">
    <source>
        <dbReference type="ARBA" id="ARBA00023136"/>
    </source>
</evidence>
<evidence type="ECO:0000256" key="2">
    <source>
        <dbReference type="ARBA" id="ARBA00022692"/>
    </source>
</evidence>
<feature type="domain" description="Rhodopsin" evidence="7">
    <location>
        <begin position="35"/>
        <end position="282"/>
    </location>
</feature>
<evidence type="ECO:0000313" key="9">
    <source>
        <dbReference type="Proteomes" id="UP000800038"/>
    </source>
</evidence>
<evidence type="ECO:0000256" key="6">
    <source>
        <dbReference type="SAM" id="Phobius"/>
    </source>
</evidence>
<feature type="transmembrane region" description="Helical" evidence="6">
    <location>
        <begin position="192"/>
        <end position="211"/>
    </location>
</feature>
<dbReference type="InterPro" id="IPR052337">
    <property type="entry name" value="SAT4-like"/>
</dbReference>
<accession>A0A6A5SMS8</accession>
<keyword evidence="3 6" id="KW-1133">Transmembrane helix</keyword>
<evidence type="ECO:0000256" key="3">
    <source>
        <dbReference type="ARBA" id="ARBA00022989"/>
    </source>
</evidence>
<organism evidence="8 9">
    <name type="scientific">Clathrospora elynae</name>
    <dbReference type="NCBI Taxonomy" id="706981"/>
    <lineage>
        <taxon>Eukaryota</taxon>
        <taxon>Fungi</taxon>
        <taxon>Dikarya</taxon>
        <taxon>Ascomycota</taxon>
        <taxon>Pezizomycotina</taxon>
        <taxon>Dothideomycetes</taxon>
        <taxon>Pleosporomycetidae</taxon>
        <taxon>Pleosporales</taxon>
        <taxon>Diademaceae</taxon>
        <taxon>Clathrospora</taxon>
    </lineage>
</organism>
<evidence type="ECO:0000259" key="7">
    <source>
        <dbReference type="Pfam" id="PF20684"/>
    </source>
</evidence>
<feature type="transmembrane region" description="Helical" evidence="6">
    <location>
        <begin position="16"/>
        <end position="38"/>
    </location>
</feature>
<dbReference type="OrthoDB" id="444631at2759"/>
<dbReference type="Pfam" id="PF20684">
    <property type="entry name" value="Fung_rhodopsin"/>
    <property type="match status" value="1"/>
</dbReference>
<dbReference type="Proteomes" id="UP000800038">
    <property type="component" value="Unassembled WGS sequence"/>
</dbReference>
<comment type="similarity">
    <text evidence="5">Belongs to the SAT4 family.</text>
</comment>
<reference evidence="8" key="1">
    <citation type="journal article" date="2020" name="Stud. Mycol.">
        <title>101 Dothideomycetes genomes: a test case for predicting lifestyles and emergence of pathogens.</title>
        <authorList>
            <person name="Haridas S."/>
            <person name="Albert R."/>
            <person name="Binder M."/>
            <person name="Bloem J."/>
            <person name="Labutti K."/>
            <person name="Salamov A."/>
            <person name="Andreopoulos B."/>
            <person name="Baker S."/>
            <person name="Barry K."/>
            <person name="Bills G."/>
            <person name="Bluhm B."/>
            <person name="Cannon C."/>
            <person name="Castanera R."/>
            <person name="Culley D."/>
            <person name="Daum C."/>
            <person name="Ezra D."/>
            <person name="Gonzalez J."/>
            <person name="Henrissat B."/>
            <person name="Kuo A."/>
            <person name="Liang C."/>
            <person name="Lipzen A."/>
            <person name="Lutzoni F."/>
            <person name="Magnuson J."/>
            <person name="Mondo S."/>
            <person name="Nolan M."/>
            <person name="Ohm R."/>
            <person name="Pangilinan J."/>
            <person name="Park H.-J."/>
            <person name="Ramirez L."/>
            <person name="Alfaro M."/>
            <person name="Sun H."/>
            <person name="Tritt A."/>
            <person name="Yoshinaga Y."/>
            <person name="Zwiers L.-H."/>
            <person name="Turgeon B."/>
            <person name="Goodwin S."/>
            <person name="Spatafora J."/>
            <person name="Crous P."/>
            <person name="Grigoriev I."/>
        </authorList>
    </citation>
    <scope>NUCLEOTIDE SEQUENCE</scope>
    <source>
        <strain evidence="8">CBS 161.51</strain>
    </source>
</reference>
<feature type="transmembrane region" description="Helical" evidence="6">
    <location>
        <begin position="264"/>
        <end position="282"/>
    </location>
</feature>
<dbReference type="EMBL" id="ML976054">
    <property type="protein sequence ID" value="KAF1941000.1"/>
    <property type="molecule type" value="Genomic_DNA"/>
</dbReference>
<dbReference type="PANTHER" id="PTHR33048">
    <property type="entry name" value="PTH11-LIKE INTEGRAL MEMBRANE PROTEIN (AFU_ORTHOLOGUE AFUA_5G11245)"/>
    <property type="match status" value="1"/>
</dbReference>
<dbReference type="InterPro" id="IPR049326">
    <property type="entry name" value="Rhodopsin_dom_fungi"/>
</dbReference>
<proteinExistence type="inferred from homology"/>
<feature type="transmembrane region" description="Helical" evidence="6">
    <location>
        <begin position="50"/>
        <end position="70"/>
    </location>
</feature>
<gene>
    <name evidence="8" type="ORF">EJ02DRAFT_423457</name>
</gene>
<keyword evidence="2 6" id="KW-0812">Transmembrane</keyword>
<evidence type="ECO:0000256" key="1">
    <source>
        <dbReference type="ARBA" id="ARBA00004141"/>
    </source>
</evidence>
<sequence>MSSPLWDAGALVSRDAFLLVSWCGFSIATICVIGRIATRLSVFKCLALDDYFVLLGWSSSLAFSVVWHFFSANTYAAISQMVGKTPFNDTYLSLMYDYTRSQTGMIICQTLGLWFIKYSFLFFFRKMGHQIRHQKILWWTVAVYVSIGLAISISVPPWRCHTNLKKNLANIALKCGTPEIARFTMNTLRVQAAMDITSDAAILSIPLTILWQVRISMRRKLALAGIFALILFIVLCVILRVVIVEKTAVGSYMDVTWLYLWHKIELDVAIIVACLASFRALYTSQRNQSLPTYALNATPRSNDYTPPGNRSWGASVQSGTTVISSLSPSKVHVKKDFLVSVRDAADSS</sequence>
<keyword evidence="4 6" id="KW-0472">Membrane</keyword>
<feature type="transmembrane region" description="Helical" evidence="6">
    <location>
        <begin position="136"/>
        <end position="155"/>
    </location>
</feature>
<feature type="transmembrane region" description="Helical" evidence="6">
    <location>
        <begin position="104"/>
        <end position="124"/>
    </location>
</feature>
<evidence type="ECO:0000256" key="5">
    <source>
        <dbReference type="ARBA" id="ARBA00038359"/>
    </source>
</evidence>
<dbReference type="AlphaFoldDB" id="A0A6A5SMS8"/>
<comment type="subcellular location">
    <subcellularLocation>
        <location evidence="1">Membrane</location>
        <topology evidence="1">Multi-pass membrane protein</topology>
    </subcellularLocation>
</comment>
<keyword evidence="9" id="KW-1185">Reference proteome</keyword>
<dbReference type="GO" id="GO:0016020">
    <property type="term" value="C:membrane"/>
    <property type="evidence" value="ECO:0007669"/>
    <property type="project" value="UniProtKB-SubCell"/>
</dbReference>
<feature type="transmembrane region" description="Helical" evidence="6">
    <location>
        <begin position="223"/>
        <end position="244"/>
    </location>
</feature>